<dbReference type="Gene3D" id="2.70.98.70">
    <property type="match status" value="1"/>
</dbReference>
<organism evidence="7 8">
    <name type="scientific">Photobacterium marinum</name>
    <dbReference type="NCBI Taxonomy" id="1056511"/>
    <lineage>
        <taxon>Bacteria</taxon>
        <taxon>Pseudomonadati</taxon>
        <taxon>Pseudomonadota</taxon>
        <taxon>Gammaproteobacteria</taxon>
        <taxon>Vibrionales</taxon>
        <taxon>Vibrionaceae</taxon>
        <taxon>Photobacterium</taxon>
    </lineage>
</organism>
<evidence type="ECO:0000256" key="4">
    <source>
        <dbReference type="ARBA" id="ARBA00023239"/>
    </source>
</evidence>
<dbReference type="Pfam" id="PF16889">
    <property type="entry name" value="Hepar_II_III_N"/>
    <property type="match status" value="1"/>
</dbReference>
<protein>
    <submittedName>
        <fullName evidence="7">Heparinase II/III-like protein</fullName>
    </submittedName>
</protein>
<dbReference type="PANTHER" id="PTHR39210:SF1">
    <property type="entry name" value="HEPARIN-SULFATE LYASE"/>
    <property type="match status" value="1"/>
</dbReference>
<dbReference type="GO" id="GO:0016829">
    <property type="term" value="F:lyase activity"/>
    <property type="evidence" value="ECO:0007669"/>
    <property type="project" value="UniProtKB-KW"/>
</dbReference>
<name>L8J8K7_9GAMM</name>
<dbReference type="InterPro" id="IPR012480">
    <property type="entry name" value="Hepar_II_III_C"/>
</dbReference>
<dbReference type="AlphaFoldDB" id="L8J8K7"/>
<dbReference type="EMBL" id="AMZO01000036">
    <property type="protein sequence ID" value="ELR63767.1"/>
    <property type="molecule type" value="Genomic_DNA"/>
</dbReference>
<dbReference type="InterPro" id="IPR008929">
    <property type="entry name" value="Chondroitin_lyas"/>
</dbReference>
<proteinExistence type="predicted"/>
<sequence length="542" mass="61832">MNKVHRLFHTVKHLKPVQILNRLQRKFNKIQLCDEGGEPRPKSQQWIRYELLPSPFIGGKKFKFLNHEGEVSDWNDERQEKLWLYNLHYFDDLNAEQALNRKASLDNLIDKWIDENSPLTGNGWEPYPQSLRIVNWVKYFLSIGEPSSKVLTSIYQQANVLAQDLEYHLLGNHLFANAKALVFAGCFFDGDRAESWLDTGLKILDKEIPEQILQDGGNFELSPMYHNIILADMLDLYNLANTYNLVSLNHRKGQWKLTIEKMLHWATAMSHPDGDVSFFNDSAKGIAARQGCLHEYAVALGIEVRQKRIPAGPELISDYLKDSGYFVAQNDKIKAILDIAKVGPDYIPGHAHADTLSFELSAFGQRVFVNGGTSIYGLSEERLRQRKTESHNTVEVDGQDSSEVWSGFRVARRAYPAQPVINEQNGKLQVSCSHNGYKRLSGKVTHSRNWLFTDEQLVITDKVDGSFTSAVAHYHIHPDVEVTQVGDIVELTLITGERLFVESNGKLEIARTTWHPEFGISIPNKKLVITFTEPQLEFILRY</sequence>
<accession>L8J8K7</accession>
<keyword evidence="2" id="KW-0732">Signal</keyword>
<evidence type="ECO:0000256" key="1">
    <source>
        <dbReference type="ARBA" id="ARBA00004418"/>
    </source>
</evidence>
<feature type="domain" description="Heparin-sulfate lyase N-terminal" evidence="6">
    <location>
        <begin position="149"/>
        <end position="285"/>
    </location>
</feature>
<evidence type="ECO:0000313" key="7">
    <source>
        <dbReference type="EMBL" id="ELR63767.1"/>
    </source>
</evidence>
<evidence type="ECO:0000259" key="5">
    <source>
        <dbReference type="Pfam" id="PF07940"/>
    </source>
</evidence>
<evidence type="ECO:0000256" key="3">
    <source>
        <dbReference type="ARBA" id="ARBA00022764"/>
    </source>
</evidence>
<dbReference type="PATRIC" id="fig|1056511.3.peg.4360"/>
<gene>
    <name evidence="7" type="ORF">C942_03436</name>
</gene>
<keyword evidence="4" id="KW-0456">Lyase</keyword>
<evidence type="ECO:0000259" key="6">
    <source>
        <dbReference type="Pfam" id="PF16889"/>
    </source>
</evidence>
<feature type="domain" description="Heparinase II/III-like C-terminal" evidence="5">
    <location>
        <begin position="319"/>
        <end position="533"/>
    </location>
</feature>
<evidence type="ECO:0000256" key="2">
    <source>
        <dbReference type="ARBA" id="ARBA00022729"/>
    </source>
</evidence>
<dbReference type="InterPro" id="IPR031680">
    <property type="entry name" value="Hepar_II_III_N"/>
</dbReference>
<dbReference type="GO" id="GO:0042597">
    <property type="term" value="C:periplasmic space"/>
    <property type="evidence" value="ECO:0007669"/>
    <property type="project" value="UniProtKB-SubCell"/>
</dbReference>
<reference evidence="7 8" key="1">
    <citation type="submission" date="2012-12" db="EMBL/GenBank/DDBJ databases">
        <title>Genome Assembly of Photobacterium sp. AK15.</title>
        <authorList>
            <person name="Khatri I."/>
            <person name="Vaidya B."/>
            <person name="Srinivas T.N.R."/>
            <person name="Subramanian S."/>
            <person name="Pinnaka A."/>
        </authorList>
    </citation>
    <scope>NUCLEOTIDE SEQUENCE [LARGE SCALE GENOMIC DNA]</scope>
    <source>
        <strain evidence="7 8">AK15</strain>
    </source>
</reference>
<dbReference type="Pfam" id="PF07940">
    <property type="entry name" value="Hepar_II_III_C"/>
    <property type="match status" value="1"/>
</dbReference>
<keyword evidence="3" id="KW-0574">Periplasm</keyword>
<comment type="subcellular location">
    <subcellularLocation>
        <location evidence="1">Periplasm</location>
    </subcellularLocation>
</comment>
<keyword evidence="8" id="KW-1185">Reference proteome</keyword>
<comment type="caution">
    <text evidence="7">The sequence shown here is derived from an EMBL/GenBank/DDBJ whole genome shotgun (WGS) entry which is preliminary data.</text>
</comment>
<dbReference type="OrthoDB" id="9763014at2"/>
<dbReference type="Proteomes" id="UP000011134">
    <property type="component" value="Unassembled WGS sequence"/>
</dbReference>
<dbReference type="Gene3D" id="1.50.10.100">
    <property type="entry name" value="Chondroitin AC/alginate lyase"/>
    <property type="match status" value="1"/>
</dbReference>
<dbReference type="RefSeq" id="WP_007470162.1">
    <property type="nucleotide sequence ID" value="NZ_AMZO01000036.1"/>
</dbReference>
<dbReference type="PANTHER" id="PTHR39210">
    <property type="entry name" value="HEPARIN-SULFATE LYASE"/>
    <property type="match status" value="1"/>
</dbReference>
<evidence type="ECO:0000313" key="8">
    <source>
        <dbReference type="Proteomes" id="UP000011134"/>
    </source>
</evidence>
<dbReference type="SUPFAM" id="SSF48230">
    <property type="entry name" value="Chondroitin AC/alginate lyase"/>
    <property type="match status" value="1"/>
</dbReference>